<protein>
    <recommendedName>
        <fullName evidence="3">Probable endolytic peptidoglycan transglycosylase RlpA</fullName>
        <ecNumber evidence="3">4.2.2.-</ecNumber>
    </recommendedName>
</protein>
<comment type="similarity">
    <text evidence="3 4">Belongs to the RlpA family.</text>
</comment>
<reference evidence="6" key="1">
    <citation type="submission" date="2020-01" db="EMBL/GenBank/DDBJ databases">
        <authorList>
            <person name="Meier V. D."/>
            <person name="Meier V D."/>
        </authorList>
    </citation>
    <scope>NUCLEOTIDE SEQUENCE</scope>
    <source>
        <strain evidence="6">HLG_WM_MAG_02</strain>
    </source>
</reference>
<dbReference type="Gene3D" id="2.40.40.10">
    <property type="entry name" value="RlpA-like domain"/>
    <property type="match status" value="1"/>
</dbReference>
<dbReference type="Pfam" id="PF03330">
    <property type="entry name" value="DPBB_1"/>
    <property type="match status" value="1"/>
</dbReference>
<evidence type="ECO:0000256" key="2">
    <source>
        <dbReference type="ARBA" id="ARBA00023316"/>
    </source>
</evidence>
<evidence type="ECO:0000313" key="6">
    <source>
        <dbReference type="EMBL" id="CAA6825363.1"/>
    </source>
</evidence>
<evidence type="ECO:0000256" key="4">
    <source>
        <dbReference type="RuleBase" id="RU003495"/>
    </source>
</evidence>
<dbReference type="InterPro" id="IPR036908">
    <property type="entry name" value="RlpA-like_sf"/>
</dbReference>
<dbReference type="GO" id="GO:0008932">
    <property type="term" value="F:lytic endotransglycosylase activity"/>
    <property type="evidence" value="ECO:0007669"/>
    <property type="project" value="UniProtKB-UniRule"/>
</dbReference>
<dbReference type="PANTHER" id="PTHR34183:SF1">
    <property type="entry name" value="ENDOLYTIC PEPTIDOGLYCAN TRANSGLYCOSYLASE RLPA"/>
    <property type="match status" value="1"/>
</dbReference>
<organism evidence="6">
    <name type="scientific">uncultured Sulfurovum sp</name>
    <dbReference type="NCBI Taxonomy" id="269237"/>
    <lineage>
        <taxon>Bacteria</taxon>
        <taxon>Pseudomonadati</taxon>
        <taxon>Campylobacterota</taxon>
        <taxon>Epsilonproteobacteria</taxon>
        <taxon>Campylobacterales</taxon>
        <taxon>Sulfurovaceae</taxon>
        <taxon>Sulfurovum</taxon>
        <taxon>environmental samples</taxon>
    </lineage>
</organism>
<comment type="function">
    <text evidence="3">Lytic transglycosylase with a strong preference for naked glycan strands that lack stem peptides.</text>
</comment>
<evidence type="ECO:0000256" key="3">
    <source>
        <dbReference type="HAMAP-Rule" id="MF_02071"/>
    </source>
</evidence>
<dbReference type="GO" id="GO:0071555">
    <property type="term" value="P:cell wall organization"/>
    <property type="evidence" value="ECO:0007669"/>
    <property type="project" value="UniProtKB-KW"/>
</dbReference>
<keyword evidence="1 3" id="KW-0456">Lyase</keyword>
<dbReference type="SUPFAM" id="SSF50685">
    <property type="entry name" value="Barwin-like endoglucanases"/>
    <property type="match status" value="1"/>
</dbReference>
<sequence>MFKFLFFFIYSNFFLFALSLEEKTIKRSLYPYTIKGITYYPKTVPVGKTKEVFASWYGEYFHGRKTAMGNIYDMYGYSAAHKTFPLGTMLLVTNPKNGKSLEVKVDDRGPFWNDRGLDLSMGAAEYLGTKREGVAKVKYEVLSVPDIVNSLEPLKKTILPLAPIYNSGYTAVSYTSIMKSTKKVPIEIGTFFNKKEAKLYLTKIKKHLPNAYIFKEYKKYKIKFFLSSNENLVTKKLKDLKKRGLITGYGLCWSYNN</sequence>
<dbReference type="InterPro" id="IPR034718">
    <property type="entry name" value="RlpA"/>
</dbReference>
<dbReference type="GO" id="GO:0000270">
    <property type="term" value="P:peptidoglycan metabolic process"/>
    <property type="evidence" value="ECO:0007669"/>
    <property type="project" value="UniProtKB-UniRule"/>
</dbReference>
<evidence type="ECO:0000256" key="1">
    <source>
        <dbReference type="ARBA" id="ARBA00023239"/>
    </source>
</evidence>
<evidence type="ECO:0000259" key="5">
    <source>
        <dbReference type="Pfam" id="PF03330"/>
    </source>
</evidence>
<gene>
    <name evidence="3" type="primary">rlpA</name>
    <name evidence="6" type="ORF">HELGO_WM24553</name>
</gene>
<name>A0A6S6U9E6_9BACT</name>
<dbReference type="HAMAP" id="MF_02071">
    <property type="entry name" value="RlpA"/>
    <property type="match status" value="1"/>
</dbReference>
<dbReference type="AlphaFoldDB" id="A0A6S6U9E6"/>
<dbReference type="InterPro" id="IPR012997">
    <property type="entry name" value="RplA"/>
</dbReference>
<dbReference type="PANTHER" id="PTHR34183">
    <property type="entry name" value="ENDOLYTIC PEPTIDOGLYCAN TRANSGLYCOSYLASE RLPA"/>
    <property type="match status" value="1"/>
</dbReference>
<feature type="domain" description="RlpA-like protein double-psi beta-barrel" evidence="5">
    <location>
        <begin position="52"/>
        <end position="139"/>
    </location>
</feature>
<dbReference type="EC" id="4.2.2.-" evidence="3"/>
<accession>A0A6S6U9E6</accession>
<dbReference type="EMBL" id="CACVAZ010000192">
    <property type="protein sequence ID" value="CAA6825363.1"/>
    <property type="molecule type" value="Genomic_DNA"/>
</dbReference>
<dbReference type="NCBIfam" id="TIGR00413">
    <property type="entry name" value="rlpA"/>
    <property type="match status" value="1"/>
</dbReference>
<proteinExistence type="inferred from homology"/>
<dbReference type="CDD" id="cd22268">
    <property type="entry name" value="DPBB_RlpA-like"/>
    <property type="match status" value="1"/>
</dbReference>
<keyword evidence="6" id="KW-0449">Lipoprotein</keyword>
<dbReference type="InterPro" id="IPR009009">
    <property type="entry name" value="RlpA-like_DPBB"/>
</dbReference>
<keyword evidence="2 3" id="KW-0961">Cell wall biogenesis/degradation</keyword>